<comment type="caution">
    <text evidence="4">The sequence shown here is derived from an EMBL/GenBank/DDBJ whole genome shotgun (WGS) entry which is preliminary data.</text>
</comment>
<dbReference type="Proteomes" id="UP001158416">
    <property type="component" value="Unassembled WGS sequence"/>
</dbReference>
<name>A0AA42PXE2_9ENTR</name>
<evidence type="ECO:0000313" key="4">
    <source>
        <dbReference type="EMBL" id="MDH1321140.1"/>
    </source>
</evidence>
<evidence type="ECO:0000256" key="1">
    <source>
        <dbReference type="ARBA" id="ARBA00023125"/>
    </source>
</evidence>
<dbReference type="SUPFAM" id="SSF46955">
    <property type="entry name" value="Putative DNA-binding domain"/>
    <property type="match status" value="1"/>
</dbReference>
<dbReference type="RefSeq" id="WP_280030301.1">
    <property type="nucleotide sequence ID" value="NZ_JAOCAP010000020.1"/>
</dbReference>
<feature type="domain" description="Excisionase-like" evidence="3">
    <location>
        <begin position="4"/>
        <end position="82"/>
    </location>
</feature>
<dbReference type="GO" id="GO:0006310">
    <property type="term" value="P:DNA recombination"/>
    <property type="evidence" value="ECO:0007669"/>
    <property type="project" value="UniProtKB-KW"/>
</dbReference>
<dbReference type="AlphaFoldDB" id="A0AA42PXE2"/>
<sequence length="84" mass="9316">MTKKVLLQDWATGPNGFDYPQKQSRLNYLAKTGQIFPPATKDGKRWVVDEDAIFIGSVGKPKISQNLPEAAKNLVEKVINGRTS</sequence>
<organism evidence="4 5">
    <name type="scientific">Enterobacter bugandensis</name>
    <dbReference type="NCBI Taxonomy" id="881260"/>
    <lineage>
        <taxon>Bacteria</taxon>
        <taxon>Pseudomonadati</taxon>
        <taxon>Pseudomonadota</taxon>
        <taxon>Gammaproteobacteria</taxon>
        <taxon>Enterobacterales</taxon>
        <taxon>Enterobacteriaceae</taxon>
        <taxon>Enterobacter</taxon>
    </lineage>
</organism>
<dbReference type="Pfam" id="PF07825">
    <property type="entry name" value="Exc"/>
    <property type="match status" value="1"/>
</dbReference>
<evidence type="ECO:0000313" key="5">
    <source>
        <dbReference type="Proteomes" id="UP001158416"/>
    </source>
</evidence>
<dbReference type="GO" id="GO:0003677">
    <property type="term" value="F:DNA binding"/>
    <property type="evidence" value="ECO:0007669"/>
    <property type="project" value="UniProtKB-KW"/>
</dbReference>
<proteinExistence type="predicted"/>
<accession>A0AA42PXE2</accession>
<dbReference type="InterPro" id="IPR012884">
    <property type="entry name" value="Excisionase-like"/>
</dbReference>
<dbReference type="InterPro" id="IPR009061">
    <property type="entry name" value="DNA-bd_dom_put_sf"/>
</dbReference>
<dbReference type="Gene3D" id="1.10.1660.20">
    <property type="match status" value="1"/>
</dbReference>
<reference evidence="4" key="1">
    <citation type="submission" date="2022-09" db="EMBL/GenBank/DDBJ databases">
        <title>Intensive care unit water sources are persistently colonized with multi-drug resistant bacteria and are the site of extensive horizontal gene transfer of antibiotic resistance genes.</title>
        <authorList>
            <person name="Diorio-Toth L."/>
        </authorList>
    </citation>
    <scope>NUCLEOTIDE SEQUENCE</scope>
    <source>
        <strain evidence="4">GD03936</strain>
    </source>
</reference>
<keyword evidence="2" id="KW-0233">DNA recombination</keyword>
<protein>
    <recommendedName>
        <fullName evidence="3">Excisionase-like domain-containing protein</fullName>
    </recommendedName>
</protein>
<keyword evidence="1" id="KW-0238">DNA-binding</keyword>
<evidence type="ECO:0000256" key="2">
    <source>
        <dbReference type="ARBA" id="ARBA00023172"/>
    </source>
</evidence>
<dbReference type="InterPro" id="IPR038137">
    <property type="entry name" value="Excisionase-like_sf"/>
</dbReference>
<dbReference type="EMBL" id="JAOCAP010000020">
    <property type="protein sequence ID" value="MDH1321140.1"/>
    <property type="molecule type" value="Genomic_DNA"/>
</dbReference>
<gene>
    <name evidence="4" type="ORF">N5C39_22470</name>
</gene>
<evidence type="ECO:0000259" key="3">
    <source>
        <dbReference type="Pfam" id="PF07825"/>
    </source>
</evidence>